<dbReference type="PANTHER" id="PTHR45984:SF1">
    <property type="entry name" value="SPAG1 AXONEMAL DYNEIN ASSEMBLY FACTOR"/>
    <property type="match status" value="1"/>
</dbReference>
<dbReference type="SMART" id="SM00028">
    <property type="entry name" value="TPR"/>
    <property type="match status" value="2"/>
</dbReference>
<protein>
    <submittedName>
        <fullName evidence="5">Putative serine/threonine protein phosphatase type 5</fullName>
    </submittedName>
</protein>
<evidence type="ECO:0000256" key="2">
    <source>
        <dbReference type="ARBA" id="ARBA00022490"/>
    </source>
</evidence>
<sequence length="830" mass="90828">MASNQQGAWRAPSRQAVEGWLERVDDITASVEEILREDAMEAARRRQEREARRRQTELDAKREKVKMRYDPRYYARFENDEFIDKLLREAEGGGRRAGVRGDESSYTRAERVSLEEALRLKEDAAKAVRASEWARACELYTTAVNLNVVDMELQRTLRNNRALVQLKLKRYLGAVDDASYVLTEEPNNVKALLRRAEALRHLHRPLDALKDAAEALRLEPASQEAGELAHWLQRAKAEQGVCAGFQHRQPEEAKCLASAVNLLVAAVAALRESCAESMGGGLRDGDDERKNEKKLLAQAAESVRDSLGVVQLFHRGATVLFVLLGGLNPLIELVCMTLFSGCLGLVDPVSAGDLERLSARGITFCVAARLLALVLLGSETGVEGLEPDTVASLVRSLTDVLSAALQQKLQGTKESTTLKLTIAVLQLLEGLATRYPIPVHDHCASVLVTAWEVIRKGEPVPQLLFFYCGILEALLRGASVCAAVARDVEELLPHVIEVALSAGPEPLKEVGLSLAVRATCVSEACAKAMGSPQLTRTLSKVLPPFQKGHRTAPLSPRVEEGLYAVVYNVLLRAESRSQYVAQWGAVTDPSSKGDSSFALRTWRALLEQMPANGKSTERLPVHAKMMAVLAKISPHDEVLRDAMLEGEATLWSMLNFALSALESCDVTTSAAMDEEETVETAAAWELVEHSSTCIAGYYSKNLLLREKSLATADRIAVLMRIVRCAGIRHVVALGNAALIASFVPSTSCVHFAAVSGVDVLLEALRSVRELLCTLERDGGKGSTRWIHGRAAQRNLAIALSRCCVVEAQRERLRELKGFETLHAVLEAQPA</sequence>
<keyword evidence="6" id="KW-1185">Reference proteome</keyword>
<dbReference type="InterPro" id="IPR051982">
    <property type="entry name" value="CiliaryAsmbly_MitoImport"/>
</dbReference>
<dbReference type="Gene3D" id="1.25.40.10">
    <property type="entry name" value="Tetratricopeptide repeat domain"/>
    <property type="match status" value="1"/>
</dbReference>
<organism evidence="5 6">
    <name type="scientific">Trypanosoma rangeli</name>
    <dbReference type="NCBI Taxonomy" id="5698"/>
    <lineage>
        <taxon>Eukaryota</taxon>
        <taxon>Discoba</taxon>
        <taxon>Euglenozoa</taxon>
        <taxon>Kinetoplastea</taxon>
        <taxon>Metakinetoplastina</taxon>
        <taxon>Trypanosomatida</taxon>
        <taxon>Trypanosomatidae</taxon>
        <taxon>Trypanosoma</taxon>
        <taxon>Herpetosoma</taxon>
    </lineage>
</organism>
<dbReference type="GO" id="GO:0031072">
    <property type="term" value="F:heat shock protein binding"/>
    <property type="evidence" value="ECO:0007669"/>
    <property type="project" value="TreeGrafter"/>
</dbReference>
<comment type="caution">
    <text evidence="5">The sequence shown here is derived from an EMBL/GenBank/DDBJ whole genome shotgun (WGS) entry which is preliminary data.</text>
</comment>
<evidence type="ECO:0000256" key="3">
    <source>
        <dbReference type="ARBA" id="ARBA00022737"/>
    </source>
</evidence>
<reference evidence="5 6" key="1">
    <citation type="journal article" date="2018" name="BMC Genomics">
        <title>Genomic comparison of Trypanosoma conorhini and Trypanosoma rangeli to Trypanosoma cruzi strains of high and low virulence.</title>
        <authorList>
            <person name="Bradwell K.R."/>
            <person name="Koparde V.N."/>
            <person name="Matveyev A.V."/>
            <person name="Serrano M.G."/>
            <person name="Alves J.M."/>
            <person name="Parikh H."/>
            <person name="Huang B."/>
            <person name="Lee V."/>
            <person name="Espinosa-Alvarez O."/>
            <person name="Ortiz P.A."/>
            <person name="Costa-Martins A.G."/>
            <person name="Teixeira M.M."/>
            <person name="Buck G.A."/>
        </authorList>
    </citation>
    <scope>NUCLEOTIDE SEQUENCE [LARGE SCALE GENOMIC DNA]</scope>
    <source>
        <strain evidence="5 6">AM80</strain>
    </source>
</reference>
<dbReference type="GO" id="GO:0005739">
    <property type="term" value="C:mitochondrion"/>
    <property type="evidence" value="ECO:0007669"/>
    <property type="project" value="TreeGrafter"/>
</dbReference>
<evidence type="ECO:0000313" key="6">
    <source>
        <dbReference type="Proteomes" id="UP000283634"/>
    </source>
</evidence>
<dbReference type="InterPro" id="IPR011990">
    <property type="entry name" value="TPR-like_helical_dom_sf"/>
</dbReference>
<dbReference type="SUPFAM" id="SSF48452">
    <property type="entry name" value="TPR-like"/>
    <property type="match status" value="1"/>
</dbReference>
<dbReference type="RefSeq" id="XP_029233505.1">
    <property type="nucleotide sequence ID" value="XM_029386637.1"/>
</dbReference>
<keyword evidence="4" id="KW-0802">TPR repeat</keyword>
<dbReference type="Proteomes" id="UP000283634">
    <property type="component" value="Unassembled WGS sequence"/>
</dbReference>
<name>A0A3R7K8Y3_TRYRA</name>
<dbReference type="OrthoDB" id="245563at2759"/>
<dbReference type="AlphaFoldDB" id="A0A3R7K8Y3"/>
<gene>
    <name evidence="5" type="ORF">TraAM80_09984</name>
</gene>
<keyword evidence="3" id="KW-0677">Repeat</keyword>
<comment type="subcellular location">
    <subcellularLocation>
        <location evidence="1">Cytoplasm</location>
    </subcellularLocation>
</comment>
<evidence type="ECO:0000256" key="1">
    <source>
        <dbReference type="ARBA" id="ARBA00004496"/>
    </source>
</evidence>
<dbReference type="PANTHER" id="PTHR45984">
    <property type="entry name" value="RNA (RNA) POLYMERASE II ASSOCIATED PROTEIN HOMOLOG"/>
    <property type="match status" value="1"/>
</dbReference>
<dbReference type="GeneID" id="40333917"/>
<evidence type="ECO:0000256" key="4">
    <source>
        <dbReference type="ARBA" id="ARBA00022803"/>
    </source>
</evidence>
<dbReference type="GO" id="GO:0006626">
    <property type="term" value="P:protein targeting to mitochondrion"/>
    <property type="evidence" value="ECO:0007669"/>
    <property type="project" value="TreeGrafter"/>
</dbReference>
<dbReference type="OMA" id="EWERACE"/>
<dbReference type="InterPro" id="IPR019734">
    <property type="entry name" value="TPR_rpt"/>
</dbReference>
<dbReference type="GO" id="GO:0005829">
    <property type="term" value="C:cytosol"/>
    <property type="evidence" value="ECO:0007669"/>
    <property type="project" value="TreeGrafter"/>
</dbReference>
<evidence type="ECO:0000313" key="5">
    <source>
        <dbReference type="EMBL" id="RNE96045.1"/>
    </source>
</evidence>
<accession>A0A3R7K8Y3</accession>
<dbReference type="EMBL" id="MKGL01000753">
    <property type="protein sequence ID" value="RNE96045.1"/>
    <property type="molecule type" value="Genomic_DNA"/>
</dbReference>
<keyword evidence="2" id="KW-0963">Cytoplasm</keyword>
<proteinExistence type="predicted"/>